<dbReference type="Pfam" id="PF01890">
    <property type="entry name" value="CbiG_C"/>
    <property type="match status" value="1"/>
</dbReference>
<organism evidence="4 5">
    <name type="scientific">Lentilactobacillus raoultii</name>
    <dbReference type="NCBI Taxonomy" id="1987503"/>
    <lineage>
        <taxon>Bacteria</taxon>
        <taxon>Bacillati</taxon>
        <taxon>Bacillota</taxon>
        <taxon>Bacilli</taxon>
        <taxon>Lactobacillales</taxon>
        <taxon>Lactobacillaceae</taxon>
        <taxon>Lentilactobacillus</taxon>
    </lineage>
</organism>
<dbReference type="InterPro" id="IPR021745">
    <property type="entry name" value="CbiG_mid"/>
</dbReference>
<protein>
    <submittedName>
        <fullName evidence="4">Cobalt-precorrin 5A hydrolase</fullName>
    </submittedName>
</protein>
<dbReference type="InterPro" id="IPR021744">
    <property type="entry name" value="CbiG_N"/>
</dbReference>
<dbReference type="Pfam" id="PF11761">
    <property type="entry name" value="CbiG_mid"/>
    <property type="match status" value="1"/>
</dbReference>
<dbReference type="InterPro" id="IPR002750">
    <property type="entry name" value="CobE/GbiG_C"/>
</dbReference>
<proteinExistence type="predicted"/>
<keyword evidence="4" id="KW-0378">Hydrolase</keyword>
<evidence type="ECO:0000259" key="3">
    <source>
        <dbReference type="Pfam" id="PF11761"/>
    </source>
</evidence>
<dbReference type="GO" id="GO:0016787">
    <property type="term" value="F:hydrolase activity"/>
    <property type="evidence" value="ECO:0007669"/>
    <property type="project" value="UniProtKB-KW"/>
</dbReference>
<comment type="caution">
    <text evidence="4">The sequence shown here is derived from an EMBL/GenBank/DDBJ whole genome shotgun (WGS) entry which is preliminary data.</text>
</comment>
<dbReference type="Proteomes" id="UP001597156">
    <property type="component" value="Unassembled WGS sequence"/>
</dbReference>
<dbReference type="InterPro" id="IPR036518">
    <property type="entry name" value="CobE/GbiG_C_sf"/>
</dbReference>
<evidence type="ECO:0000259" key="2">
    <source>
        <dbReference type="Pfam" id="PF11760"/>
    </source>
</evidence>
<feature type="domain" description="Cobalamin biosynthesis central region" evidence="3">
    <location>
        <begin position="142"/>
        <end position="227"/>
    </location>
</feature>
<feature type="domain" description="Cobalamin synthesis G N-terminal" evidence="2">
    <location>
        <begin position="56"/>
        <end position="136"/>
    </location>
</feature>
<evidence type="ECO:0000313" key="5">
    <source>
        <dbReference type="Proteomes" id="UP001597156"/>
    </source>
</evidence>
<dbReference type="RefSeq" id="WP_121979165.1">
    <property type="nucleotide sequence ID" value="NZ_JBHTLH010000004.1"/>
</dbReference>
<evidence type="ECO:0000313" key="4">
    <source>
        <dbReference type="EMBL" id="MFD1123896.1"/>
    </source>
</evidence>
<dbReference type="SUPFAM" id="SSF159664">
    <property type="entry name" value="CobE/GbiG C-terminal domain-like"/>
    <property type="match status" value="1"/>
</dbReference>
<accession>A0ABW3PGB1</accession>
<dbReference type="PANTHER" id="PTHR37477:SF1">
    <property type="entry name" value="COBALT-PRECORRIN-5A HYDROLASE"/>
    <property type="match status" value="1"/>
</dbReference>
<dbReference type="SUPFAM" id="SSF159672">
    <property type="entry name" value="CbiG N-terminal domain-like"/>
    <property type="match status" value="1"/>
</dbReference>
<gene>
    <name evidence="4" type="ORF">ACFQ22_00770</name>
</gene>
<dbReference type="InterPro" id="IPR038029">
    <property type="entry name" value="GbiG_N_sf"/>
</dbReference>
<dbReference type="Gene3D" id="3.40.50.11220">
    <property type="match status" value="1"/>
</dbReference>
<evidence type="ECO:0000259" key="1">
    <source>
        <dbReference type="Pfam" id="PF01890"/>
    </source>
</evidence>
<reference evidence="5" key="1">
    <citation type="journal article" date="2019" name="Int. J. Syst. Evol. Microbiol.">
        <title>The Global Catalogue of Microorganisms (GCM) 10K type strain sequencing project: providing services to taxonomists for standard genome sequencing and annotation.</title>
        <authorList>
            <consortium name="The Broad Institute Genomics Platform"/>
            <consortium name="The Broad Institute Genome Sequencing Center for Infectious Disease"/>
            <person name="Wu L."/>
            <person name="Ma J."/>
        </authorList>
    </citation>
    <scope>NUCLEOTIDE SEQUENCE [LARGE SCALE GENOMIC DNA]</scope>
    <source>
        <strain evidence="5">CCUG 71848</strain>
    </source>
</reference>
<dbReference type="PANTHER" id="PTHR37477">
    <property type="entry name" value="COBALT-PRECORRIN-5A HYDROLASE"/>
    <property type="match status" value="1"/>
</dbReference>
<keyword evidence="5" id="KW-1185">Reference proteome</keyword>
<feature type="domain" description="CobE/GbiG C-terminal" evidence="1">
    <location>
        <begin position="231"/>
        <end position="345"/>
    </location>
</feature>
<dbReference type="Pfam" id="PF11760">
    <property type="entry name" value="CbiG_N"/>
    <property type="match status" value="1"/>
</dbReference>
<name>A0ABW3PGB1_9LACO</name>
<dbReference type="EMBL" id="JBHTLH010000004">
    <property type="protein sequence ID" value="MFD1123896.1"/>
    <property type="molecule type" value="Genomic_DNA"/>
</dbReference>
<dbReference type="Gene3D" id="3.30.420.180">
    <property type="entry name" value="CobE/GbiG C-terminal domain"/>
    <property type="match status" value="1"/>
</dbReference>
<dbReference type="InterPro" id="IPR052553">
    <property type="entry name" value="CbiG_hydrolase"/>
</dbReference>
<sequence length="356" mass="39758">MSKNNSGQIAIIALTQIGAKLANHLHTRIANSELYLPEKYANNNDYKFGKGEFKSTCQELFGRYDGIVCIMATGIVVRTISPLIKDKLVDPAVIVIDELGNHVISLLSGHVGHANEWTKKIAKILESDPVITTATDTEQVQALDTLAGLFDGWYPDFKYYTKLINARLAEKKPVEIYVESEFKDDSINLSGFTEISSVTERNREVPLVIISDKDFYKKEFNCVQLVPRINILGIGARKAVSYSMIQDAFIKFCDQYHLLWHSFCEVASIEKKQHENAIHYLADTLNIPAKFYMTAQLKKIATDYPQSAFVERTVGIGNVSQAAADFAAGRPTFTKKFSSNEITLAASRKNLKRGGC</sequence>